<dbReference type="PROSITE" id="PS51934">
    <property type="entry name" value="LRAT"/>
    <property type="match status" value="1"/>
</dbReference>
<dbReference type="Gene3D" id="3.90.1720.10">
    <property type="entry name" value="endopeptidase domain like (from Nostoc punctiforme)"/>
    <property type="match status" value="1"/>
</dbReference>
<evidence type="ECO:0000259" key="1">
    <source>
        <dbReference type="PROSITE" id="PS51934"/>
    </source>
</evidence>
<keyword evidence="2" id="KW-1185">Reference proteome</keyword>
<dbReference type="Proteomes" id="UP000694865">
    <property type="component" value="Unplaced"/>
</dbReference>
<dbReference type="InterPro" id="IPR007053">
    <property type="entry name" value="LRAT_dom"/>
</dbReference>
<protein>
    <submittedName>
        <fullName evidence="3">Uncharacterized protein LOC102803117</fullName>
    </submittedName>
</protein>
<evidence type="ECO:0000313" key="3">
    <source>
        <dbReference type="RefSeq" id="XP_006818932.1"/>
    </source>
</evidence>
<dbReference type="PANTHER" id="PTHR46137">
    <property type="entry name" value="OS05G0310600 PROTEIN"/>
    <property type="match status" value="1"/>
</dbReference>
<reference evidence="3" key="1">
    <citation type="submission" date="2025-08" db="UniProtKB">
        <authorList>
            <consortium name="RefSeq"/>
        </authorList>
    </citation>
    <scope>IDENTIFICATION</scope>
    <source>
        <tissue evidence="3">Testes</tissue>
    </source>
</reference>
<organism evidence="2 3">
    <name type="scientific">Saccoglossus kowalevskii</name>
    <name type="common">Acorn worm</name>
    <dbReference type="NCBI Taxonomy" id="10224"/>
    <lineage>
        <taxon>Eukaryota</taxon>
        <taxon>Metazoa</taxon>
        <taxon>Hemichordata</taxon>
        <taxon>Enteropneusta</taxon>
        <taxon>Harrimaniidae</taxon>
        <taxon>Saccoglossus</taxon>
    </lineage>
</organism>
<feature type="domain" description="LRAT" evidence="1">
    <location>
        <begin position="19"/>
        <end position="148"/>
    </location>
</feature>
<accession>A0ABM0MFZ1</accession>
<proteinExistence type="predicted"/>
<dbReference type="RefSeq" id="XP_006818932.1">
    <property type="nucleotide sequence ID" value="XM_006818869.1"/>
</dbReference>
<dbReference type="GeneID" id="102803117"/>
<gene>
    <name evidence="3" type="primary">LOC102803117</name>
</gene>
<sequence>MDLFHNIEECDLNLGDHIYVWKTMYLYTHHGIVAEKKRGVWQIIHFTGDESKSKSTARIRITSLEEFKEDSDGDIRLYRYGLPTRVCAVKRRGTCCPASSDPVDVVLHRARACLDVGLPVNGEYHLLVNNCEHFCLYCKLGPYYKDLQPFSQV</sequence>
<dbReference type="Pfam" id="PF04970">
    <property type="entry name" value="LRAT"/>
    <property type="match status" value="1"/>
</dbReference>
<name>A0ABM0MFZ1_SACKO</name>
<evidence type="ECO:0000313" key="2">
    <source>
        <dbReference type="Proteomes" id="UP000694865"/>
    </source>
</evidence>
<dbReference type="PANTHER" id="PTHR46137:SF3">
    <property type="entry name" value="OS05G0310600 PROTEIN"/>
    <property type="match status" value="1"/>
</dbReference>